<evidence type="ECO:0000313" key="2">
    <source>
        <dbReference type="Proteomes" id="UP001187192"/>
    </source>
</evidence>
<dbReference type="Proteomes" id="UP001187192">
    <property type="component" value="Unassembled WGS sequence"/>
</dbReference>
<protein>
    <submittedName>
        <fullName evidence="1">Uncharacterized protein</fullName>
    </submittedName>
</protein>
<dbReference type="AlphaFoldDB" id="A0AA88DDN3"/>
<comment type="caution">
    <text evidence="1">The sequence shown here is derived from an EMBL/GenBank/DDBJ whole genome shotgun (WGS) entry which is preliminary data.</text>
</comment>
<accession>A0AA88DDN3</accession>
<keyword evidence="2" id="KW-1185">Reference proteome</keyword>
<name>A0AA88DDN3_FICCA</name>
<evidence type="ECO:0000313" key="1">
    <source>
        <dbReference type="EMBL" id="GMN51282.1"/>
    </source>
</evidence>
<proteinExistence type="predicted"/>
<sequence>METRWRWLVWRSSMEARSELRGRKIGASPTAAISSQTPSTCRSSQWLPVIIAVTEAQSQREREERDRERRGVWKK</sequence>
<dbReference type="EMBL" id="BTGU01000037">
    <property type="protein sequence ID" value="GMN51282.1"/>
    <property type="molecule type" value="Genomic_DNA"/>
</dbReference>
<reference evidence="1" key="1">
    <citation type="submission" date="2023-07" db="EMBL/GenBank/DDBJ databases">
        <title>draft genome sequence of fig (Ficus carica).</title>
        <authorList>
            <person name="Takahashi T."/>
            <person name="Nishimura K."/>
        </authorList>
    </citation>
    <scope>NUCLEOTIDE SEQUENCE</scope>
</reference>
<gene>
    <name evidence="1" type="ORF">TIFTF001_020434</name>
</gene>
<organism evidence="1 2">
    <name type="scientific">Ficus carica</name>
    <name type="common">Common fig</name>
    <dbReference type="NCBI Taxonomy" id="3494"/>
    <lineage>
        <taxon>Eukaryota</taxon>
        <taxon>Viridiplantae</taxon>
        <taxon>Streptophyta</taxon>
        <taxon>Embryophyta</taxon>
        <taxon>Tracheophyta</taxon>
        <taxon>Spermatophyta</taxon>
        <taxon>Magnoliopsida</taxon>
        <taxon>eudicotyledons</taxon>
        <taxon>Gunneridae</taxon>
        <taxon>Pentapetalae</taxon>
        <taxon>rosids</taxon>
        <taxon>fabids</taxon>
        <taxon>Rosales</taxon>
        <taxon>Moraceae</taxon>
        <taxon>Ficeae</taxon>
        <taxon>Ficus</taxon>
    </lineage>
</organism>